<sequence>MSDRPSFDLAALTERMRSLQGSLAGMNDAIGSGEATGHAGGGLVTAKVNGEGRVTSLRMDPSVIDPDDPQTLEDLVISAIDAAQSTLRAARAEQVQEFTQGLTGLAAGLREQTASRPTSPPVNPFAGLADGAAHPPQAGPAPR</sequence>
<accession>A0ABW1FDG8</accession>
<keyword evidence="4" id="KW-1185">Reference proteome</keyword>
<name>A0ABW1FDG8_9ACTN</name>
<proteinExistence type="inferred from homology"/>
<keyword evidence="1" id="KW-0238">DNA-binding</keyword>
<evidence type="ECO:0000256" key="1">
    <source>
        <dbReference type="HAMAP-Rule" id="MF_00274"/>
    </source>
</evidence>
<evidence type="ECO:0000256" key="2">
    <source>
        <dbReference type="SAM" id="MobiDB-lite"/>
    </source>
</evidence>
<comment type="similarity">
    <text evidence="1">Belongs to the YbaB/EbfC family.</text>
</comment>
<dbReference type="InterPro" id="IPR004401">
    <property type="entry name" value="YbaB/EbfC"/>
</dbReference>
<dbReference type="InterPro" id="IPR036894">
    <property type="entry name" value="YbaB-like_sf"/>
</dbReference>
<dbReference type="HAMAP" id="MF_00274">
    <property type="entry name" value="DNA_YbaB_EbfC"/>
    <property type="match status" value="1"/>
</dbReference>
<dbReference type="NCBIfam" id="TIGR00103">
    <property type="entry name" value="DNA_YbaB_EbfC"/>
    <property type="match status" value="1"/>
</dbReference>
<dbReference type="SUPFAM" id="SSF82607">
    <property type="entry name" value="YbaB-like"/>
    <property type="match status" value="1"/>
</dbReference>
<organism evidence="3 4">
    <name type="scientific">Streptomyces ramulosus</name>
    <dbReference type="NCBI Taxonomy" id="47762"/>
    <lineage>
        <taxon>Bacteria</taxon>
        <taxon>Bacillati</taxon>
        <taxon>Actinomycetota</taxon>
        <taxon>Actinomycetes</taxon>
        <taxon>Kitasatosporales</taxon>
        <taxon>Streptomycetaceae</taxon>
        <taxon>Streptomyces</taxon>
    </lineage>
</organism>
<feature type="region of interest" description="Disordered" evidence="2">
    <location>
        <begin position="109"/>
        <end position="143"/>
    </location>
</feature>
<comment type="caution">
    <text evidence="3">The sequence shown here is derived from an EMBL/GenBank/DDBJ whole genome shotgun (WGS) entry which is preliminary data.</text>
</comment>
<keyword evidence="1" id="KW-0963">Cytoplasm</keyword>
<comment type="subunit">
    <text evidence="1">Homodimer.</text>
</comment>
<comment type="subcellular location">
    <subcellularLocation>
        <location evidence="1">Cytoplasm</location>
        <location evidence="1">Nucleoid</location>
    </subcellularLocation>
</comment>
<protein>
    <recommendedName>
        <fullName evidence="1">Nucleoid-associated protein ACFP3M_05370</fullName>
    </recommendedName>
</protein>
<dbReference type="Gene3D" id="3.30.1310.10">
    <property type="entry name" value="Nucleoid-associated protein YbaB-like domain"/>
    <property type="match status" value="1"/>
</dbReference>
<reference evidence="4" key="1">
    <citation type="journal article" date="2019" name="Int. J. Syst. Evol. Microbiol.">
        <title>The Global Catalogue of Microorganisms (GCM) 10K type strain sequencing project: providing services to taxonomists for standard genome sequencing and annotation.</title>
        <authorList>
            <consortium name="The Broad Institute Genomics Platform"/>
            <consortium name="The Broad Institute Genome Sequencing Center for Infectious Disease"/>
            <person name="Wu L."/>
            <person name="Ma J."/>
        </authorList>
    </citation>
    <scope>NUCLEOTIDE SEQUENCE [LARGE SCALE GENOMIC DNA]</scope>
    <source>
        <strain evidence="4">CGMCC 1.15809</strain>
    </source>
</reference>
<evidence type="ECO:0000313" key="4">
    <source>
        <dbReference type="Proteomes" id="UP001596241"/>
    </source>
</evidence>
<dbReference type="EMBL" id="JBHSPW010000002">
    <property type="protein sequence ID" value="MFC5892245.1"/>
    <property type="molecule type" value="Genomic_DNA"/>
</dbReference>
<dbReference type="Pfam" id="PF02575">
    <property type="entry name" value="YbaB_DNA_bd"/>
    <property type="match status" value="1"/>
</dbReference>
<gene>
    <name evidence="3" type="ORF">ACFP3M_05370</name>
</gene>
<comment type="function">
    <text evidence="1">Binds to DNA and alters its conformation. May be involved in regulation of gene expression, nucleoid organization and DNA protection.</text>
</comment>
<evidence type="ECO:0000313" key="3">
    <source>
        <dbReference type="EMBL" id="MFC5892245.1"/>
    </source>
</evidence>
<dbReference type="RefSeq" id="WP_345087405.1">
    <property type="nucleotide sequence ID" value="NZ_BAAAWG010000013.1"/>
</dbReference>
<dbReference type="Proteomes" id="UP001596241">
    <property type="component" value="Unassembled WGS sequence"/>
</dbReference>